<dbReference type="STRING" id="87626.PTD2_12519"/>
<dbReference type="EMBL" id="AAOH01000002">
    <property type="protein sequence ID" value="EAR29642.1"/>
    <property type="molecule type" value="Genomic_DNA"/>
</dbReference>
<protein>
    <submittedName>
        <fullName evidence="2">Uncharacterized protein</fullName>
    </submittedName>
</protein>
<keyword evidence="3" id="KW-1185">Reference proteome</keyword>
<keyword evidence="1" id="KW-0812">Transmembrane</keyword>
<evidence type="ECO:0000313" key="2">
    <source>
        <dbReference type="EMBL" id="EAR29642.1"/>
    </source>
</evidence>
<evidence type="ECO:0000256" key="1">
    <source>
        <dbReference type="SAM" id="Phobius"/>
    </source>
</evidence>
<dbReference type="Pfam" id="PF07254">
    <property type="entry name" value="Cpta_toxin"/>
    <property type="match status" value="1"/>
</dbReference>
<proteinExistence type="predicted"/>
<dbReference type="HOGENOM" id="CLU_1915294_0_0_6"/>
<reference evidence="2 3" key="1">
    <citation type="submission" date="2006-02" db="EMBL/GenBank/DDBJ databases">
        <authorList>
            <person name="Moran M.A."/>
            <person name="Kjelleberg S."/>
            <person name="Egan S."/>
            <person name="Saunders N."/>
            <person name="Thomas T."/>
            <person name="Ferriera S."/>
            <person name="Johnson J."/>
            <person name="Kravitz S."/>
            <person name="Halpern A."/>
            <person name="Remington K."/>
            <person name="Beeson K."/>
            <person name="Tran B."/>
            <person name="Rogers Y.-H."/>
            <person name="Friedman R."/>
            <person name="Venter J.C."/>
        </authorList>
    </citation>
    <scope>NUCLEOTIDE SEQUENCE [LARGE SCALE GENOMIC DNA]</scope>
    <source>
        <strain evidence="2 3">D2</strain>
    </source>
</reference>
<dbReference type="AlphaFoldDB" id="A4C6N8"/>
<dbReference type="InterPro" id="IPR009883">
    <property type="entry name" value="YgfX"/>
</dbReference>
<dbReference type="RefSeq" id="WP_009837516.1">
    <property type="nucleotide sequence ID" value="NZ_AAOH01000002.1"/>
</dbReference>
<feature type="transmembrane region" description="Helical" evidence="1">
    <location>
        <begin position="37"/>
        <end position="56"/>
    </location>
</feature>
<dbReference type="Proteomes" id="UP000006201">
    <property type="component" value="Unassembled WGS sequence"/>
</dbReference>
<gene>
    <name evidence="2" type="ORF">PTD2_12519</name>
</gene>
<feature type="transmembrane region" description="Helical" evidence="1">
    <location>
        <begin position="12"/>
        <end position="31"/>
    </location>
</feature>
<evidence type="ECO:0000313" key="3">
    <source>
        <dbReference type="Proteomes" id="UP000006201"/>
    </source>
</evidence>
<keyword evidence="1" id="KW-1133">Transmembrane helix</keyword>
<name>A4C6N8_9GAMM</name>
<sequence>MYRIAFSANNQLPTFIVGFFIVLGSLFLLLATSFFHAIFLLCSIGFAFYFSWLQLIKSTPKQGALLLLENGDIELLTEQSSLHFQMLKSSFSTDTVVFLHLKSQQKRWLIIFRSSVNAADYARLRRHLNLQN</sequence>
<organism evidence="2 3">
    <name type="scientific">Pseudoalteromonas tunicata D2</name>
    <dbReference type="NCBI Taxonomy" id="87626"/>
    <lineage>
        <taxon>Bacteria</taxon>
        <taxon>Pseudomonadati</taxon>
        <taxon>Pseudomonadota</taxon>
        <taxon>Gammaproteobacteria</taxon>
        <taxon>Alteromonadales</taxon>
        <taxon>Pseudoalteromonadaceae</taxon>
        <taxon>Pseudoalteromonas</taxon>
    </lineage>
</organism>
<comment type="caution">
    <text evidence="2">The sequence shown here is derived from an EMBL/GenBank/DDBJ whole genome shotgun (WGS) entry which is preliminary data.</text>
</comment>
<dbReference type="OrthoDB" id="10005040at2"/>
<accession>A4C6N8</accession>
<keyword evidence="1" id="KW-0472">Membrane</keyword>